<evidence type="ECO:0000313" key="2">
    <source>
        <dbReference type="Proteomes" id="UP000298327"/>
    </source>
</evidence>
<name>A0A4Y9XTQ2_9AGAM</name>
<accession>A0A4Y9XTQ2</accession>
<proteinExistence type="predicted"/>
<reference evidence="1 2" key="1">
    <citation type="submission" date="2019-02" db="EMBL/GenBank/DDBJ databases">
        <title>Genome sequencing of the rare red list fungi Dentipellis fragilis.</title>
        <authorList>
            <person name="Buettner E."/>
            <person name="Kellner H."/>
        </authorList>
    </citation>
    <scope>NUCLEOTIDE SEQUENCE [LARGE SCALE GENOMIC DNA]</scope>
    <source>
        <strain evidence="1 2">DSM 105465</strain>
    </source>
</reference>
<protein>
    <submittedName>
        <fullName evidence="1">Uncharacterized protein</fullName>
    </submittedName>
</protein>
<gene>
    <name evidence="1" type="ORF">EVG20_g10246</name>
</gene>
<organism evidence="1 2">
    <name type="scientific">Dentipellis fragilis</name>
    <dbReference type="NCBI Taxonomy" id="205917"/>
    <lineage>
        <taxon>Eukaryota</taxon>
        <taxon>Fungi</taxon>
        <taxon>Dikarya</taxon>
        <taxon>Basidiomycota</taxon>
        <taxon>Agaricomycotina</taxon>
        <taxon>Agaricomycetes</taxon>
        <taxon>Russulales</taxon>
        <taxon>Hericiaceae</taxon>
        <taxon>Dentipellis</taxon>
    </lineage>
</organism>
<keyword evidence="2" id="KW-1185">Reference proteome</keyword>
<sequence length="93" mass="10105">MPRQAHAHHVKPTHATSCLRGDDLMRTRAPALALPHTWCLFGAAVPPSHFQARTHTIAVTQPRTTRGLTLLALFPISRALPVRPALTPSLSCS</sequence>
<dbReference type="Proteomes" id="UP000298327">
    <property type="component" value="Unassembled WGS sequence"/>
</dbReference>
<comment type="caution">
    <text evidence="1">The sequence shown here is derived from an EMBL/GenBank/DDBJ whole genome shotgun (WGS) entry which is preliminary data.</text>
</comment>
<dbReference type="AlphaFoldDB" id="A0A4Y9XTQ2"/>
<dbReference type="EMBL" id="SEOQ01001193">
    <property type="protein sequence ID" value="TFY53152.1"/>
    <property type="molecule type" value="Genomic_DNA"/>
</dbReference>
<evidence type="ECO:0000313" key="1">
    <source>
        <dbReference type="EMBL" id="TFY53152.1"/>
    </source>
</evidence>